<accession>A0A0M7B7S1</accession>
<protein>
    <submittedName>
        <fullName evidence="1">Uncharacterized protein</fullName>
    </submittedName>
</protein>
<sequence>MPGEERVFPVQSDRADEVFDAVGVDLDAPIPKEGLQSVPVVVDVGELLAETRFGGDTQALLLQPFAKGGDKRRRSCLPSREPLTGSHAADLSLDLVELGNAAQAFGRDLGAVAIEHFLQLAPGVRPAIRHADRLTAFAGGARQAVVACVSVDLQDAVEAGQELLRVLPAPAGGVEVDHAGWIVAVPRSIIPGQCPKEAGLGPAAPRVEDGCGGLVHEQLGRRLQVLCQASHHRPQVECRDADPVSQRAAMDVDARAAEDLALAI</sequence>
<dbReference type="AlphaFoldDB" id="A0A0M7B7S1"/>
<name>A0A0M7B7S1_9RHOB</name>
<organism evidence="1 2">
    <name type="scientific">Jannaschia seosinensis</name>
    <dbReference type="NCBI Taxonomy" id="313367"/>
    <lineage>
        <taxon>Bacteria</taxon>
        <taxon>Pseudomonadati</taxon>
        <taxon>Pseudomonadota</taxon>
        <taxon>Alphaproteobacteria</taxon>
        <taxon>Rhodobacterales</taxon>
        <taxon>Roseobacteraceae</taxon>
        <taxon>Jannaschia</taxon>
    </lineage>
</organism>
<evidence type="ECO:0000313" key="1">
    <source>
        <dbReference type="EMBL" id="CUH21718.1"/>
    </source>
</evidence>
<dbReference type="EMBL" id="CYPR01000033">
    <property type="protein sequence ID" value="CUH21718.1"/>
    <property type="molecule type" value="Genomic_DNA"/>
</dbReference>
<reference evidence="1 2" key="1">
    <citation type="submission" date="2015-09" db="EMBL/GenBank/DDBJ databases">
        <authorList>
            <person name="Jackson K.R."/>
            <person name="Lunt B.L."/>
            <person name="Fisher J.N.B."/>
            <person name="Gardner A.V."/>
            <person name="Bailey M.E."/>
            <person name="Deus L.M."/>
            <person name="Earl A.S."/>
            <person name="Gibby P.D."/>
            <person name="Hartmann K.A."/>
            <person name="Liu J.E."/>
            <person name="Manci A.M."/>
            <person name="Nielsen D.A."/>
            <person name="Solomon M.B."/>
            <person name="Breakwell D.P."/>
            <person name="Burnett S.H."/>
            <person name="Grose J.H."/>
        </authorList>
    </citation>
    <scope>NUCLEOTIDE SEQUENCE [LARGE SCALE GENOMIC DNA]</scope>
    <source>
        <strain evidence="1 2">CECT 7799</strain>
    </source>
</reference>
<proteinExistence type="predicted"/>
<evidence type="ECO:0000313" key="2">
    <source>
        <dbReference type="Proteomes" id="UP000049455"/>
    </source>
</evidence>
<gene>
    <name evidence="1" type="ORF">JSE7799_00573</name>
</gene>
<dbReference type="Proteomes" id="UP000049455">
    <property type="component" value="Unassembled WGS sequence"/>
</dbReference>
<keyword evidence="2" id="KW-1185">Reference proteome</keyword>